<dbReference type="CDD" id="cd03801">
    <property type="entry name" value="GT4_PimA-like"/>
    <property type="match status" value="1"/>
</dbReference>
<dbReference type="Pfam" id="PF13439">
    <property type="entry name" value="Glyco_transf_4"/>
    <property type="match status" value="1"/>
</dbReference>
<evidence type="ECO:0000313" key="4">
    <source>
        <dbReference type="EMBL" id="ASS88892.1"/>
    </source>
</evidence>
<dbReference type="InterPro" id="IPR023986">
    <property type="entry name" value="GlycosylTfrase_MSMEG0565"/>
</dbReference>
<dbReference type="InterPro" id="IPR028098">
    <property type="entry name" value="Glyco_trans_4-like_N"/>
</dbReference>
<organism evidence="4 5">
    <name type="scientific">Aeribacillus pallidus</name>
    <dbReference type="NCBI Taxonomy" id="33936"/>
    <lineage>
        <taxon>Bacteria</taxon>
        <taxon>Bacillati</taxon>
        <taxon>Bacillota</taxon>
        <taxon>Bacilli</taxon>
        <taxon>Bacillales</taxon>
        <taxon>Bacillaceae</taxon>
        <taxon>Aeribacillus</taxon>
    </lineage>
</organism>
<dbReference type="SUPFAM" id="SSF53756">
    <property type="entry name" value="UDP-Glycosyltransferase/glycogen phosphorylase"/>
    <property type="match status" value="1"/>
</dbReference>
<dbReference type="EMBL" id="CP017703">
    <property type="protein sequence ID" value="ASS88892.1"/>
    <property type="molecule type" value="Genomic_DNA"/>
</dbReference>
<evidence type="ECO:0000313" key="5">
    <source>
        <dbReference type="Proteomes" id="UP000214606"/>
    </source>
</evidence>
<dbReference type="PANTHER" id="PTHR46401:SF2">
    <property type="entry name" value="GLYCOSYLTRANSFERASE WBBK-RELATED"/>
    <property type="match status" value="1"/>
</dbReference>
<dbReference type="InterPro" id="IPR001296">
    <property type="entry name" value="Glyco_trans_1"/>
</dbReference>
<proteinExistence type="predicted"/>
<evidence type="ECO:0000259" key="3">
    <source>
        <dbReference type="Pfam" id="PF13439"/>
    </source>
</evidence>
<dbReference type="KEGG" id="apak:AP3564_00235"/>
<name>A0A223E0V9_9BACI</name>
<dbReference type="PANTHER" id="PTHR46401">
    <property type="entry name" value="GLYCOSYLTRANSFERASE WBBK-RELATED"/>
    <property type="match status" value="1"/>
</dbReference>
<reference evidence="4 5" key="1">
    <citation type="submission" date="2016-10" db="EMBL/GenBank/DDBJ databases">
        <title>The whole genome sequencing and assembly of Aeribacillus pallidus KCTC3564 strain.</title>
        <authorList>
            <person name="Lee Y.-J."/>
            <person name="Park M.-K."/>
            <person name="Yi H."/>
            <person name="Bahn Y.-S."/>
            <person name="Kim J.F."/>
            <person name="Lee D.-W."/>
        </authorList>
    </citation>
    <scope>NUCLEOTIDE SEQUENCE [LARGE SCALE GENOMIC DNA]</scope>
    <source>
        <strain evidence="4 5">KCTC3564</strain>
    </source>
</reference>
<dbReference type="AlphaFoldDB" id="A0A223E0V9"/>
<feature type="domain" description="Glycosyltransferase subfamily 4-like N-terminal" evidence="3">
    <location>
        <begin position="13"/>
        <end position="171"/>
    </location>
</feature>
<dbReference type="Proteomes" id="UP000214606">
    <property type="component" value="Chromosome"/>
</dbReference>
<dbReference type="GO" id="GO:0016757">
    <property type="term" value="F:glycosyltransferase activity"/>
    <property type="evidence" value="ECO:0007669"/>
    <property type="project" value="InterPro"/>
</dbReference>
<feature type="domain" description="Glycosyl transferase family 1" evidence="2">
    <location>
        <begin position="183"/>
        <end position="355"/>
    </location>
</feature>
<gene>
    <name evidence="4" type="ORF">AP3564_00235</name>
</gene>
<evidence type="ECO:0000259" key="2">
    <source>
        <dbReference type="Pfam" id="PF00534"/>
    </source>
</evidence>
<keyword evidence="1 4" id="KW-0808">Transferase</keyword>
<evidence type="ECO:0000256" key="1">
    <source>
        <dbReference type="ARBA" id="ARBA00022679"/>
    </source>
</evidence>
<accession>A0A223E0V9</accession>
<dbReference type="GO" id="GO:0009103">
    <property type="term" value="P:lipopolysaccharide biosynthetic process"/>
    <property type="evidence" value="ECO:0007669"/>
    <property type="project" value="TreeGrafter"/>
</dbReference>
<protein>
    <submittedName>
        <fullName evidence="4">Glycosyl transferase family 1</fullName>
    </submittedName>
</protein>
<sequence length="388" mass="44071">MKVALYTYSTKPRGGVVHTLALAEALENAGNEVVIYSLSQNGSSFFRPVKTAVKLIPFSSRSEEEFESRILRYIDTYVAALEEEQLNAFDIHHAQDCISANSLFQLREKGLIPFFCRTVHHLDDFMSPVLVQCQNRSVTEPDALITVSRYWQDRLESIYERTSQVIYNGVEQRFFQETGNRTLIRDQYKLRGKTVFLTIGGIEPRKNTVGLLRAYARVKEVVPESVLLIVGGDTLFDYQHYRKSFFEELSRLPSYVQEGVRIVGSVDNQTLCNLYHIADCFVQPSIKEGWGLAILEAMAVGVPVVASDIPVFQEYLVDSLNALLANPENDEAVARRMIRAVKEKELAEMLVLNGKATARQYTWMAAAKEHMKLYRRMMNRGYAALPSS</sequence>
<dbReference type="Gene3D" id="3.40.50.2000">
    <property type="entry name" value="Glycogen Phosphorylase B"/>
    <property type="match status" value="2"/>
</dbReference>
<dbReference type="Pfam" id="PF00534">
    <property type="entry name" value="Glycos_transf_1"/>
    <property type="match status" value="1"/>
</dbReference>
<dbReference type="NCBIfam" id="TIGR04047">
    <property type="entry name" value="MSMEG_0565_glyc"/>
    <property type="match status" value="1"/>
</dbReference>